<dbReference type="InterPro" id="IPR038658">
    <property type="entry name" value="SsgB_sf"/>
</dbReference>
<comment type="subcellular location">
    <subcellularLocation>
        <location evidence="1">Cell septum</location>
    </subcellularLocation>
</comment>
<dbReference type="AlphaFoldDB" id="A0A853A3Y4"/>
<dbReference type="Pfam" id="PF04686">
    <property type="entry name" value="SsgA"/>
    <property type="match status" value="1"/>
</dbReference>
<evidence type="ECO:0000256" key="3">
    <source>
        <dbReference type="ARBA" id="ARBA00022618"/>
    </source>
</evidence>
<evidence type="ECO:0000256" key="6">
    <source>
        <dbReference type="ARBA" id="ARBA00023306"/>
    </source>
</evidence>
<evidence type="ECO:0008006" key="10">
    <source>
        <dbReference type="Google" id="ProtNLM"/>
    </source>
</evidence>
<dbReference type="Gene3D" id="2.30.31.20">
    <property type="entry name" value="Sporulation-specific cell division protein SsgB"/>
    <property type="match status" value="1"/>
</dbReference>
<organism evidence="8 9">
    <name type="scientific">Allostreptomyces psammosilenae</name>
    <dbReference type="NCBI Taxonomy" id="1892865"/>
    <lineage>
        <taxon>Bacteria</taxon>
        <taxon>Bacillati</taxon>
        <taxon>Actinomycetota</taxon>
        <taxon>Actinomycetes</taxon>
        <taxon>Kitasatosporales</taxon>
        <taxon>Streptomycetaceae</taxon>
        <taxon>Allostreptomyces</taxon>
    </lineage>
</organism>
<dbReference type="Proteomes" id="UP000567795">
    <property type="component" value="Unassembled WGS sequence"/>
</dbReference>
<dbReference type="EMBL" id="JACBZD010000002">
    <property type="protein sequence ID" value="NYI08180.1"/>
    <property type="molecule type" value="Genomic_DNA"/>
</dbReference>
<comment type="similarity">
    <text evidence="2">Belongs to the SsgA family.</text>
</comment>
<evidence type="ECO:0000313" key="8">
    <source>
        <dbReference type="EMBL" id="NYI08180.1"/>
    </source>
</evidence>
<dbReference type="GO" id="GO:0030428">
    <property type="term" value="C:cell septum"/>
    <property type="evidence" value="ECO:0007669"/>
    <property type="project" value="UniProtKB-SubCell"/>
</dbReference>
<evidence type="ECO:0000256" key="4">
    <source>
        <dbReference type="ARBA" id="ARBA00022969"/>
    </source>
</evidence>
<dbReference type="GO" id="GO:0000917">
    <property type="term" value="P:division septum assembly"/>
    <property type="evidence" value="ECO:0007669"/>
    <property type="project" value="UniProtKB-KW"/>
</dbReference>
<sequence length="177" mass="19037">MNVDTHDHRTPETIDSLLRLRLLLGPDAAVSVTVRFHYDPRRPYGIDALFHADGDTPIRWSFARELLAEGLTRPVGLGDIQIWPSRSHGRGVVFIALRSADGTALLEAPHGPLAAFAAEVEAAVPLGQEERFADLDAALAALLDRRPAGGPRYRPCSGGCGGERGVDGDRSAERPAD</sequence>
<keyword evidence="9" id="KW-1185">Reference proteome</keyword>
<name>A0A853A3Y4_9ACTN</name>
<evidence type="ECO:0000256" key="2">
    <source>
        <dbReference type="ARBA" id="ARBA00009323"/>
    </source>
</evidence>
<reference evidence="8 9" key="1">
    <citation type="submission" date="2020-07" db="EMBL/GenBank/DDBJ databases">
        <title>Sequencing the genomes of 1000 actinobacteria strains.</title>
        <authorList>
            <person name="Klenk H.-P."/>
        </authorList>
    </citation>
    <scope>NUCLEOTIDE SEQUENCE [LARGE SCALE GENOMIC DNA]</scope>
    <source>
        <strain evidence="8 9">DSM 42178</strain>
    </source>
</reference>
<dbReference type="GO" id="GO:0030435">
    <property type="term" value="P:sporulation resulting in formation of a cellular spore"/>
    <property type="evidence" value="ECO:0007669"/>
    <property type="project" value="UniProtKB-KW"/>
</dbReference>
<gene>
    <name evidence="8" type="ORF">FHU37_005209</name>
</gene>
<proteinExistence type="inferred from homology"/>
<comment type="caution">
    <text evidence="8">The sequence shown here is derived from an EMBL/GenBank/DDBJ whole genome shotgun (WGS) entry which is preliminary data.</text>
</comment>
<accession>A0A853A3Y4</accession>
<evidence type="ECO:0000313" key="9">
    <source>
        <dbReference type="Proteomes" id="UP000567795"/>
    </source>
</evidence>
<keyword evidence="5" id="KW-0717">Septation</keyword>
<keyword evidence="4" id="KW-0749">Sporulation</keyword>
<keyword evidence="3" id="KW-0132">Cell division</keyword>
<dbReference type="InterPro" id="IPR006776">
    <property type="entry name" value="SsgB"/>
</dbReference>
<dbReference type="RefSeq" id="WP_179817038.1">
    <property type="nucleotide sequence ID" value="NZ_JACBZD010000002.1"/>
</dbReference>
<evidence type="ECO:0000256" key="1">
    <source>
        <dbReference type="ARBA" id="ARBA00004431"/>
    </source>
</evidence>
<evidence type="ECO:0000256" key="7">
    <source>
        <dbReference type="SAM" id="MobiDB-lite"/>
    </source>
</evidence>
<keyword evidence="6" id="KW-0131">Cell cycle</keyword>
<evidence type="ECO:0000256" key="5">
    <source>
        <dbReference type="ARBA" id="ARBA00023210"/>
    </source>
</evidence>
<feature type="compositionally biased region" description="Basic and acidic residues" evidence="7">
    <location>
        <begin position="164"/>
        <end position="177"/>
    </location>
</feature>
<protein>
    <recommendedName>
        <fullName evidence="10">Sporulation and cell division protein SsgA</fullName>
    </recommendedName>
</protein>
<feature type="region of interest" description="Disordered" evidence="7">
    <location>
        <begin position="146"/>
        <end position="177"/>
    </location>
</feature>